<reference evidence="2 3" key="1">
    <citation type="submission" date="2015-04" db="EMBL/GenBank/DDBJ databases">
        <title>Complete genome sequence of Schizopora paradoxa KUC8140, a cosmopolitan wood degrader in East Asia.</title>
        <authorList>
            <consortium name="DOE Joint Genome Institute"/>
            <person name="Min B."/>
            <person name="Park H."/>
            <person name="Jang Y."/>
            <person name="Kim J.-J."/>
            <person name="Kim K.H."/>
            <person name="Pangilinan J."/>
            <person name="Lipzen A."/>
            <person name="Riley R."/>
            <person name="Grigoriev I.V."/>
            <person name="Spatafora J.W."/>
            <person name="Choi I.-G."/>
        </authorList>
    </citation>
    <scope>NUCLEOTIDE SEQUENCE [LARGE SCALE GENOMIC DNA]</scope>
    <source>
        <strain evidence="2 3">KUC8140</strain>
    </source>
</reference>
<keyword evidence="3" id="KW-1185">Reference proteome</keyword>
<feature type="region of interest" description="Disordered" evidence="1">
    <location>
        <begin position="1"/>
        <end position="26"/>
    </location>
</feature>
<sequence length="389" mass="43663">MSPEDKTDRIASLETMSTNSPHEVGPVIKIGEAPLQQNRSEPNVRVCGLDSTIGTPKEVPLSNSSDGPPTLRTFAKVSRLLFKDPLKAASSRDTTSSELKVNVRGLAKRVSASRAAFDTVEDTIERGFCDICARDSFLLEWRKVRQTFEEDLRNSVDAVIRGHDAIQDFLSVIVPYILQMGTPIAEKIQVLTHFTEAMEKGQLRSGVVSKSFLDLYNIILTFRGKVTAYNDGSLCAISRVTSDLEVEIDSMTRSIKEVTRNLSQLKPIWNTTKMLVALVDDSMQRAETTRGLKEKELHILRRDSKEVNKLDAELKEHISALQNDALDFATFFDMIGDDIRRIFEQLTNVIEAEGELPEIFYQRLSPLLQRCASLMDVLNSYISISMITE</sequence>
<name>A0A0H2RNF4_9AGAM</name>
<dbReference type="EMBL" id="KQ086211">
    <property type="protein sequence ID" value="KLO06386.1"/>
    <property type="molecule type" value="Genomic_DNA"/>
</dbReference>
<dbReference type="AlphaFoldDB" id="A0A0H2RNF4"/>
<gene>
    <name evidence="2" type="ORF">SCHPADRAFT_692083</name>
</gene>
<feature type="compositionally biased region" description="Basic and acidic residues" evidence="1">
    <location>
        <begin position="1"/>
        <end position="11"/>
    </location>
</feature>
<evidence type="ECO:0000256" key="1">
    <source>
        <dbReference type="SAM" id="MobiDB-lite"/>
    </source>
</evidence>
<dbReference type="Proteomes" id="UP000053477">
    <property type="component" value="Unassembled WGS sequence"/>
</dbReference>
<dbReference type="InParanoid" id="A0A0H2RNF4"/>
<evidence type="ECO:0000313" key="3">
    <source>
        <dbReference type="Proteomes" id="UP000053477"/>
    </source>
</evidence>
<evidence type="ECO:0000313" key="2">
    <source>
        <dbReference type="EMBL" id="KLO06386.1"/>
    </source>
</evidence>
<protein>
    <submittedName>
        <fullName evidence="2">Uncharacterized protein</fullName>
    </submittedName>
</protein>
<proteinExistence type="predicted"/>
<accession>A0A0H2RNF4</accession>
<organism evidence="2 3">
    <name type="scientific">Schizopora paradoxa</name>
    <dbReference type="NCBI Taxonomy" id="27342"/>
    <lineage>
        <taxon>Eukaryota</taxon>
        <taxon>Fungi</taxon>
        <taxon>Dikarya</taxon>
        <taxon>Basidiomycota</taxon>
        <taxon>Agaricomycotina</taxon>
        <taxon>Agaricomycetes</taxon>
        <taxon>Hymenochaetales</taxon>
        <taxon>Schizoporaceae</taxon>
        <taxon>Schizopora</taxon>
    </lineage>
</organism>